<dbReference type="EMBL" id="JACHIP010000001">
    <property type="protein sequence ID" value="MBB5056195.1"/>
    <property type="molecule type" value="Genomic_DNA"/>
</dbReference>
<feature type="region of interest" description="Disordered" evidence="1">
    <location>
        <begin position="597"/>
        <end position="639"/>
    </location>
</feature>
<sequence length="639" mass="68753">MPLSNLIAAISPLADLRPVSRLRFAPQLVFAALLLCAPLCMARDPNPPQRLPLTPFGFQTVSERYLLQGATMLTVDFVDNTHLLVTFGISRLMQRLPECPADDEDRTVKVVLLEVPSGRELASTEWRFHDLGQYLWNLGDGHFLLRNRDSLTLISPLQNLAAKPFAQESFLHFSRRIEAILVSADHDLLAIETVKPKAHAPLDPMLQVSTQPSSTAAPDPSAAPSVPPTRSTGLLRRDPNALAPNLPPVEISFIHLLHSDPAHIVAQLAARIHTEKVSSIPLTTEGFLETRAESKDGVLFHFITYTGKDLDLGDFATSCHPRPTFISHSEFVTYGCRGADESLDLAGFNLRGDLIWQINFTDTQAYPSFASAPAAGRFAFSRTITTSNVFGSETPSASQLTAQEIRVVQMYNGKQLLRAVANPIQRAGQNYALSPDGLTLAVIHDVPAPPEFKGEKPLHDPAVELFKLPAFTAKDLAEMKTEAAMAPPPSAAPMRFSLREIKDALNPKPLAPGSTDADSKIVGDTIHSTPESPDQTTAGRIVGDPLTSPSAKPSSITAAPPVEGAASSSATILTSDVAPACANLTAKSVAACPVNSATKPATTQPVKSNDDTSPEPEKRRKPPTLYEPLPAQTSPAQPQ</sequence>
<dbReference type="Proteomes" id="UP000540989">
    <property type="component" value="Unassembled WGS sequence"/>
</dbReference>
<feature type="compositionally biased region" description="Polar residues" evidence="1">
    <location>
        <begin position="547"/>
        <end position="557"/>
    </location>
</feature>
<keyword evidence="3" id="KW-1185">Reference proteome</keyword>
<accession>A0A7W8E3J2</accession>
<comment type="caution">
    <text evidence="2">The sequence shown here is derived from an EMBL/GenBank/DDBJ whole genome shotgun (WGS) entry which is preliminary data.</text>
</comment>
<dbReference type="RefSeq" id="WP_184213872.1">
    <property type="nucleotide sequence ID" value="NZ_JACHIP010000001.1"/>
</dbReference>
<feature type="compositionally biased region" description="Low complexity" evidence="1">
    <location>
        <begin position="209"/>
        <end position="224"/>
    </location>
</feature>
<organism evidence="2 3">
    <name type="scientific">Granulicella aggregans</name>
    <dbReference type="NCBI Taxonomy" id="474949"/>
    <lineage>
        <taxon>Bacteria</taxon>
        <taxon>Pseudomonadati</taxon>
        <taxon>Acidobacteriota</taxon>
        <taxon>Terriglobia</taxon>
        <taxon>Terriglobales</taxon>
        <taxon>Acidobacteriaceae</taxon>
        <taxon>Granulicella</taxon>
    </lineage>
</organism>
<feature type="region of interest" description="Disordered" evidence="1">
    <location>
        <begin position="505"/>
        <end position="570"/>
    </location>
</feature>
<evidence type="ECO:0000256" key="1">
    <source>
        <dbReference type="SAM" id="MobiDB-lite"/>
    </source>
</evidence>
<feature type="compositionally biased region" description="Polar residues" evidence="1">
    <location>
        <begin position="597"/>
        <end position="607"/>
    </location>
</feature>
<name>A0A7W8E3J2_9BACT</name>
<feature type="region of interest" description="Disordered" evidence="1">
    <location>
        <begin position="208"/>
        <end position="239"/>
    </location>
</feature>
<proteinExistence type="predicted"/>
<gene>
    <name evidence="2" type="ORF">HDF16_000864</name>
</gene>
<feature type="compositionally biased region" description="Polar residues" evidence="1">
    <location>
        <begin position="526"/>
        <end position="538"/>
    </location>
</feature>
<reference evidence="2 3" key="1">
    <citation type="submission" date="2020-08" db="EMBL/GenBank/DDBJ databases">
        <title>Genomic Encyclopedia of Type Strains, Phase IV (KMG-V): Genome sequencing to study the core and pangenomes of soil and plant-associated prokaryotes.</title>
        <authorList>
            <person name="Whitman W."/>
        </authorList>
    </citation>
    <scope>NUCLEOTIDE SEQUENCE [LARGE SCALE GENOMIC DNA]</scope>
    <source>
        <strain evidence="2 3">M8UP14</strain>
    </source>
</reference>
<evidence type="ECO:0000313" key="3">
    <source>
        <dbReference type="Proteomes" id="UP000540989"/>
    </source>
</evidence>
<protein>
    <submittedName>
        <fullName evidence="2">Uncharacterized protein</fullName>
    </submittedName>
</protein>
<dbReference type="AlphaFoldDB" id="A0A7W8E3J2"/>
<evidence type="ECO:0000313" key="2">
    <source>
        <dbReference type="EMBL" id="MBB5056195.1"/>
    </source>
</evidence>